<accession>A0A812W6G1</accession>
<dbReference type="SUPFAM" id="SSF48403">
    <property type="entry name" value="Ankyrin repeat"/>
    <property type="match status" value="1"/>
</dbReference>
<sequence>MDHADAIMVFGLSGNLLATLDRKTFRALSGNFAAALKSHLQPKIGVPCFRQRLLWGETEVCQGCPWDGSALPVNLQLVISPLRCDKTEQLCAAVAMGKMEAVQQLLSEGQDPNALGDKGRTPLNIAAGRHRWAIAAALTQACADPNAASGDSASGGGDETPLIAAAALGDFRMVQYLLQVHACMDLPNSDGRTPLLVATMHGHLAVVECLIEATADINKPVDGRAAFANPLLSAAECNHSRIVSTLLRARADVDWCNAEGKTALWCAVANGSLQSVRCLIKARASTNHADQDGNAPLWVAAACGQPEAVDYLIVARADVNQVAGNGQSPLCTAALRCDLSVLRRLLNAGADDRPDWQGRSPAEITLSAEVREELQQHGANSQQGWQKSLH</sequence>
<dbReference type="Gene3D" id="1.25.40.20">
    <property type="entry name" value="Ankyrin repeat-containing domain"/>
    <property type="match status" value="3"/>
</dbReference>
<dbReference type="SMART" id="SM00248">
    <property type="entry name" value="ANK"/>
    <property type="match status" value="8"/>
</dbReference>
<evidence type="ECO:0000313" key="6">
    <source>
        <dbReference type="Proteomes" id="UP000649617"/>
    </source>
</evidence>
<evidence type="ECO:0000256" key="4">
    <source>
        <dbReference type="SAM" id="MobiDB-lite"/>
    </source>
</evidence>
<evidence type="ECO:0000313" key="5">
    <source>
        <dbReference type="EMBL" id="CAE7661307.1"/>
    </source>
</evidence>
<keyword evidence="6" id="KW-1185">Reference proteome</keyword>
<dbReference type="AlphaFoldDB" id="A0A812W6G1"/>
<dbReference type="Proteomes" id="UP000649617">
    <property type="component" value="Unassembled WGS sequence"/>
</dbReference>
<evidence type="ECO:0000256" key="2">
    <source>
        <dbReference type="ARBA" id="ARBA00023043"/>
    </source>
</evidence>
<keyword evidence="2 3" id="KW-0040">ANK repeat</keyword>
<feature type="compositionally biased region" description="Polar residues" evidence="4">
    <location>
        <begin position="377"/>
        <end position="390"/>
    </location>
</feature>
<feature type="region of interest" description="Disordered" evidence="4">
    <location>
        <begin position="370"/>
        <end position="390"/>
    </location>
</feature>
<reference evidence="5" key="1">
    <citation type="submission" date="2021-02" db="EMBL/GenBank/DDBJ databases">
        <authorList>
            <person name="Dougan E. K."/>
            <person name="Rhodes N."/>
            <person name="Thang M."/>
            <person name="Chan C."/>
        </authorList>
    </citation>
    <scope>NUCLEOTIDE SEQUENCE</scope>
</reference>
<organism evidence="5 6">
    <name type="scientific">Symbiodinium pilosum</name>
    <name type="common">Dinoflagellate</name>
    <dbReference type="NCBI Taxonomy" id="2952"/>
    <lineage>
        <taxon>Eukaryota</taxon>
        <taxon>Sar</taxon>
        <taxon>Alveolata</taxon>
        <taxon>Dinophyceae</taxon>
        <taxon>Suessiales</taxon>
        <taxon>Symbiodiniaceae</taxon>
        <taxon>Symbiodinium</taxon>
    </lineage>
</organism>
<dbReference type="PROSITE" id="PS50088">
    <property type="entry name" value="ANK_REPEAT"/>
    <property type="match status" value="4"/>
</dbReference>
<keyword evidence="1" id="KW-0677">Repeat</keyword>
<protein>
    <submittedName>
        <fullName evidence="5">ANKRD50 protein</fullName>
    </submittedName>
</protein>
<proteinExistence type="predicted"/>
<evidence type="ECO:0000256" key="3">
    <source>
        <dbReference type="PROSITE-ProRule" id="PRU00023"/>
    </source>
</evidence>
<comment type="caution">
    <text evidence="5">The sequence shown here is derived from an EMBL/GenBank/DDBJ whole genome shotgun (WGS) entry which is preliminary data.</text>
</comment>
<dbReference type="InterPro" id="IPR036770">
    <property type="entry name" value="Ankyrin_rpt-contain_sf"/>
</dbReference>
<gene>
    <name evidence="5" type="primary">ANKRD50</name>
    <name evidence="5" type="ORF">SPIL2461_LOCUS17949</name>
</gene>
<dbReference type="EMBL" id="CAJNIZ010043482">
    <property type="protein sequence ID" value="CAE7661307.1"/>
    <property type="molecule type" value="Genomic_DNA"/>
</dbReference>
<feature type="repeat" description="ANK" evidence="3">
    <location>
        <begin position="259"/>
        <end position="291"/>
    </location>
</feature>
<feature type="repeat" description="ANK" evidence="3">
    <location>
        <begin position="190"/>
        <end position="222"/>
    </location>
</feature>
<evidence type="ECO:0000256" key="1">
    <source>
        <dbReference type="ARBA" id="ARBA00022737"/>
    </source>
</evidence>
<dbReference type="PROSITE" id="PS50297">
    <property type="entry name" value="ANK_REP_REGION"/>
    <property type="match status" value="3"/>
</dbReference>
<dbReference type="InterPro" id="IPR002110">
    <property type="entry name" value="Ankyrin_rpt"/>
</dbReference>
<dbReference type="OrthoDB" id="341259at2759"/>
<name>A0A812W6G1_SYMPI</name>
<dbReference type="PANTHER" id="PTHR24171">
    <property type="entry name" value="ANKYRIN REPEAT DOMAIN-CONTAINING PROTEIN 39-RELATED"/>
    <property type="match status" value="1"/>
</dbReference>
<feature type="repeat" description="ANK" evidence="3">
    <location>
        <begin position="325"/>
        <end position="351"/>
    </location>
</feature>
<dbReference type="Pfam" id="PF12796">
    <property type="entry name" value="Ank_2"/>
    <property type="match status" value="2"/>
</dbReference>
<feature type="repeat" description="ANK" evidence="3">
    <location>
        <begin position="292"/>
        <end position="324"/>
    </location>
</feature>